<organism evidence="2 3">
    <name type="scientific">Brevibacillus laterosporus LMG 15441</name>
    <dbReference type="NCBI Taxonomy" id="1042163"/>
    <lineage>
        <taxon>Bacteria</taxon>
        <taxon>Bacillati</taxon>
        <taxon>Bacillota</taxon>
        <taxon>Bacilli</taxon>
        <taxon>Bacillales</taxon>
        <taxon>Paenibacillaceae</taxon>
        <taxon>Brevibacillus</taxon>
    </lineage>
</organism>
<sequence length="356" mass="40252">MKKILTTFILVVSVAINACTPNTSTTNTSTVPSSDSNAEKHNQSEYFSLTVTNKQNENHFYTYDIDAKTIKEMAKTPDTAQYPLGAVDLNTKSLYYSERDSTGSDQLVKLDLATKKKEKLTTNLFAINYIIPVGNQIIIAAAEKTKSAVQLASYNLQTKKLSFWVPPNDDDTSVKHLMYNPYTKKLYATLYSNQEDETLTRKAAKEQAPDIDAATHRVVEYDMNQGEQKKPRELYKAKEVIRLFSVSTNTEVALIKSGSKVFKEKQMYLFYFDSGKKEPLVIPELSTIEEAYFASDKQGLFIKGNLKSTLNNNDITEDGPPNGLFYFDLKTHKINEIYSKSDSYINNFILLENSSK</sequence>
<dbReference type="AlphaFoldDB" id="A0A075RCY3"/>
<evidence type="ECO:0000313" key="3">
    <source>
        <dbReference type="Proteomes" id="UP000005850"/>
    </source>
</evidence>
<dbReference type="STRING" id="1042163.BRLA_c029680"/>
<keyword evidence="1" id="KW-0732">Signal</keyword>
<evidence type="ECO:0000256" key="1">
    <source>
        <dbReference type="SAM" id="SignalP"/>
    </source>
</evidence>
<accession>A0A075RCY3</accession>
<dbReference type="KEGG" id="blr:BRLA_c029680"/>
<keyword evidence="3" id="KW-1185">Reference proteome</keyword>
<reference evidence="2 3" key="1">
    <citation type="journal article" date="2011" name="J. Bacteriol.">
        <title>Genome sequence of Brevibacillus laterosporus LMG 15441, a pathogen of invertebrates.</title>
        <authorList>
            <person name="Djukic M."/>
            <person name="Poehlein A."/>
            <person name="Thurmer A."/>
            <person name="Daniel R."/>
        </authorList>
    </citation>
    <scope>NUCLEOTIDE SEQUENCE [LARGE SCALE GENOMIC DNA]</scope>
    <source>
        <strain evidence="2 3">LMG 15441</strain>
    </source>
</reference>
<gene>
    <name evidence="2" type="ORF">BRLA_c029680</name>
</gene>
<proteinExistence type="predicted"/>
<dbReference type="RefSeq" id="WP_003335837.1">
    <property type="nucleotide sequence ID" value="NZ_CP007806.1"/>
</dbReference>
<name>A0A075RCY3_BRELA</name>
<feature type="chain" id="PRO_5039119377" description="Lipoprotein" evidence="1">
    <location>
        <begin position="19"/>
        <end position="356"/>
    </location>
</feature>
<evidence type="ECO:0008006" key="4">
    <source>
        <dbReference type="Google" id="ProtNLM"/>
    </source>
</evidence>
<feature type="signal peptide" evidence="1">
    <location>
        <begin position="1"/>
        <end position="18"/>
    </location>
</feature>
<evidence type="ECO:0000313" key="2">
    <source>
        <dbReference type="EMBL" id="AIG27280.1"/>
    </source>
</evidence>
<protein>
    <recommendedName>
        <fullName evidence="4">Lipoprotein</fullName>
    </recommendedName>
</protein>
<dbReference type="SUPFAM" id="SSF82171">
    <property type="entry name" value="DPP6 N-terminal domain-like"/>
    <property type="match status" value="1"/>
</dbReference>
<dbReference type="Proteomes" id="UP000005850">
    <property type="component" value="Chromosome"/>
</dbReference>
<dbReference type="HOGENOM" id="CLU_070756_0_0_9"/>
<dbReference type="eggNOG" id="ENOG50330W4">
    <property type="taxonomic scope" value="Bacteria"/>
</dbReference>
<dbReference type="EMBL" id="CP007806">
    <property type="protein sequence ID" value="AIG27280.1"/>
    <property type="molecule type" value="Genomic_DNA"/>
</dbReference>